<accession>A0AAD2Q7G5</accession>
<dbReference type="AlphaFoldDB" id="A0AAD2Q7G5"/>
<gene>
    <name evidence="1" type="ORF">MYCIT1_LOCUS37954</name>
</gene>
<dbReference type="Proteomes" id="UP001295794">
    <property type="component" value="Unassembled WGS sequence"/>
</dbReference>
<comment type="caution">
    <text evidence="1">The sequence shown here is derived from an EMBL/GenBank/DDBJ whole genome shotgun (WGS) entry which is preliminary data.</text>
</comment>
<reference evidence="1" key="1">
    <citation type="submission" date="2023-11" db="EMBL/GenBank/DDBJ databases">
        <authorList>
            <person name="De Vega J J."/>
            <person name="De Vega J J."/>
        </authorList>
    </citation>
    <scope>NUCLEOTIDE SEQUENCE</scope>
</reference>
<organism evidence="1 2">
    <name type="scientific">Mycena citricolor</name>
    <dbReference type="NCBI Taxonomy" id="2018698"/>
    <lineage>
        <taxon>Eukaryota</taxon>
        <taxon>Fungi</taxon>
        <taxon>Dikarya</taxon>
        <taxon>Basidiomycota</taxon>
        <taxon>Agaricomycotina</taxon>
        <taxon>Agaricomycetes</taxon>
        <taxon>Agaricomycetidae</taxon>
        <taxon>Agaricales</taxon>
        <taxon>Marasmiineae</taxon>
        <taxon>Mycenaceae</taxon>
        <taxon>Mycena</taxon>
    </lineage>
</organism>
<evidence type="ECO:0000313" key="2">
    <source>
        <dbReference type="Proteomes" id="UP001295794"/>
    </source>
</evidence>
<evidence type="ECO:0000313" key="1">
    <source>
        <dbReference type="EMBL" id="CAK5284606.1"/>
    </source>
</evidence>
<feature type="non-terminal residue" evidence="1">
    <location>
        <position position="1"/>
    </location>
</feature>
<keyword evidence="2" id="KW-1185">Reference proteome</keyword>
<protein>
    <submittedName>
        <fullName evidence="1">Uncharacterized protein</fullName>
    </submittedName>
</protein>
<proteinExistence type="predicted"/>
<dbReference type="EMBL" id="CAVNYO010000480">
    <property type="protein sequence ID" value="CAK5284606.1"/>
    <property type="molecule type" value="Genomic_DNA"/>
</dbReference>
<sequence>QRPGIDLRCERCGRQSTAGYVELRRPGARDPRAHNVPGGGHNSGAMHVLPQFIARAHDAIKMCAFYPGDCPAIRAQAAPPRSAEVKLRSVIASWM</sequence>
<name>A0AAD2Q7G5_9AGAR</name>